<proteinExistence type="predicted"/>
<gene>
    <name evidence="1" type="ORF">BDV40DRAFT_271141</name>
</gene>
<evidence type="ECO:0000313" key="1">
    <source>
        <dbReference type="EMBL" id="KAE8160180.1"/>
    </source>
</evidence>
<name>A0A5N6UNW0_ASPTM</name>
<sequence length="107" mass="11682">MPTHFTVHVRTLAPAPSLGEPGSTKSPVIDAITKALSNIGAELQSARHMPSPRIFPYYYIVETETSEVDEEKFQAALLDSWPEGKDIEGEEGETIPRANITVSANDD</sequence>
<dbReference type="AlphaFoldDB" id="A0A5N6UNW0"/>
<protein>
    <submittedName>
        <fullName evidence="1">Uncharacterized protein</fullName>
    </submittedName>
</protein>
<dbReference type="EMBL" id="ML738661">
    <property type="protein sequence ID" value="KAE8160180.1"/>
    <property type="molecule type" value="Genomic_DNA"/>
</dbReference>
<keyword evidence="2" id="KW-1185">Reference proteome</keyword>
<dbReference type="OrthoDB" id="10449937at2759"/>
<reference evidence="1 2" key="1">
    <citation type="submission" date="2019-04" db="EMBL/GenBank/DDBJ databases">
        <title>Friends and foes A comparative genomics study of 23 Aspergillus species from section Flavi.</title>
        <authorList>
            <consortium name="DOE Joint Genome Institute"/>
            <person name="Kjaerbolling I."/>
            <person name="Vesth T."/>
            <person name="Frisvad J.C."/>
            <person name="Nybo J.L."/>
            <person name="Theobald S."/>
            <person name="Kildgaard S."/>
            <person name="Isbrandt T."/>
            <person name="Kuo A."/>
            <person name="Sato A."/>
            <person name="Lyhne E.K."/>
            <person name="Kogle M.E."/>
            <person name="Wiebenga A."/>
            <person name="Kun R.S."/>
            <person name="Lubbers R.J."/>
            <person name="Makela M.R."/>
            <person name="Barry K."/>
            <person name="Chovatia M."/>
            <person name="Clum A."/>
            <person name="Daum C."/>
            <person name="Haridas S."/>
            <person name="He G."/>
            <person name="LaButti K."/>
            <person name="Lipzen A."/>
            <person name="Mondo S."/>
            <person name="Riley R."/>
            <person name="Salamov A."/>
            <person name="Simmons B.A."/>
            <person name="Magnuson J.K."/>
            <person name="Henrissat B."/>
            <person name="Mortensen U.H."/>
            <person name="Larsen T.O."/>
            <person name="Devries R.P."/>
            <person name="Grigoriev I.V."/>
            <person name="Machida M."/>
            <person name="Baker S.E."/>
            <person name="Andersen M.R."/>
        </authorList>
    </citation>
    <scope>NUCLEOTIDE SEQUENCE [LARGE SCALE GENOMIC DNA]</scope>
    <source>
        <strain evidence="1 2">CBS 117626</strain>
    </source>
</reference>
<dbReference type="Proteomes" id="UP000326950">
    <property type="component" value="Unassembled WGS sequence"/>
</dbReference>
<accession>A0A5N6UNW0</accession>
<evidence type="ECO:0000313" key="2">
    <source>
        <dbReference type="Proteomes" id="UP000326950"/>
    </source>
</evidence>
<organism evidence="1 2">
    <name type="scientific">Aspergillus tamarii</name>
    <dbReference type="NCBI Taxonomy" id="41984"/>
    <lineage>
        <taxon>Eukaryota</taxon>
        <taxon>Fungi</taxon>
        <taxon>Dikarya</taxon>
        <taxon>Ascomycota</taxon>
        <taxon>Pezizomycotina</taxon>
        <taxon>Eurotiomycetes</taxon>
        <taxon>Eurotiomycetidae</taxon>
        <taxon>Eurotiales</taxon>
        <taxon>Aspergillaceae</taxon>
        <taxon>Aspergillus</taxon>
        <taxon>Aspergillus subgen. Circumdati</taxon>
    </lineage>
</organism>